<reference evidence="5" key="2">
    <citation type="journal article" date="2014" name="BMC Genomics">
        <title>A genomic perspective to assessing quality of mass-reared SIT flies used in Mediterranean fruit fly (Ceratitis capitata) eradication in California.</title>
        <authorList>
            <person name="Calla B."/>
            <person name="Hall B."/>
            <person name="Hou S."/>
            <person name="Geib S.M."/>
        </authorList>
    </citation>
    <scope>NUCLEOTIDE SEQUENCE</scope>
</reference>
<proteinExistence type="evidence at transcript level"/>
<dbReference type="EMBL" id="GAMC01007047">
    <property type="protein sequence ID" value="JAB99508.1"/>
    <property type="molecule type" value="mRNA"/>
</dbReference>
<dbReference type="Gene3D" id="3.80.10.10">
    <property type="entry name" value="Ribonuclease Inhibitor"/>
    <property type="match status" value="2"/>
</dbReference>
<evidence type="ECO:0000313" key="5">
    <source>
        <dbReference type="EMBL" id="JAB99508.1"/>
    </source>
</evidence>
<protein>
    <submittedName>
        <fullName evidence="5">Leucine-rich repeat-containing protein 40</fullName>
    </submittedName>
</protein>
<dbReference type="OrthoDB" id="660555at2759"/>
<evidence type="ECO:0000256" key="2">
    <source>
        <dbReference type="ARBA" id="ARBA00022737"/>
    </source>
</evidence>
<dbReference type="PANTHER" id="PTHR48051">
    <property type="match status" value="1"/>
</dbReference>
<accession>W8BRL4</accession>
<keyword evidence="2" id="KW-0677">Repeat</keyword>
<feature type="region of interest" description="Disordered" evidence="3">
    <location>
        <begin position="517"/>
        <end position="567"/>
    </location>
</feature>
<evidence type="ECO:0000256" key="1">
    <source>
        <dbReference type="ARBA" id="ARBA00022614"/>
    </source>
</evidence>
<dbReference type="InterPro" id="IPR050216">
    <property type="entry name" value="LRR_domain-containing"/>
</dbReference>
<dbReference type="Pfam" id="PF23598">
    <property type="entry name" value="LRR_14"/>
    <property type="match status" value="1"/>
</dbReference>
<dbReference type="InterPro" id="IPR032675">
    <property type="entry name" value="LRR_dom_sf"/>
</dbReference>
<dbReference type="PANTHER" id="PTHR48051:SF1">
    <property type="entry name" value="RAS SUPPRESSOR PROTEIN 1"/>
    <property type="match status" value="1"/>
</dbReference>
<feature type="region of interest" description="Disordered" evidence="3">
    <location>
        <begin position="116"/>
        <end position="143"/>
    </location>
</feature>
<feature type="compositionally biased region" description="Polar residues" evidence="3">
    <location>
        <begin position="521"/>
        <end position="545"/>
    </location>
</feature>
<sequence>MSCLNYPSYYRCLNQENYFNFNPLETEICAQHSINCAGTNCIYSNANNPIFNTSSNVENAENGVSGSNNSLNLNNFLQLPSSALRTLEQNIGIEPTSNWYSSSQYLNVMNNNRINGDTEGGVNPTTSTTNSMQSINSTASRGCRVRSRLGKLNPLFHKRDKAEDDKSLPPHLLKQARKTGALQLSGKGLTTVPDKIYQVNETDKDLPTSLDELTVKEEDAWWNQMPLTNLDLSSNALTHLSPKIENLDTLTTLTLHDNLLTSLPRSICRLEKLVRVNLSRNKLRELPVEFYTLPELRYLNISYNEFEELHPAVSDLHMLEYLDVSHNSLSGLPNGIGFLVRVSELLLSYNHIKELPSDLVNIRSLQKLDLNHNDLISLPEDMGSLRKLSCLYLQHNDITQLPSFEGCQCLQELYVANNLIGKLPENFCSNLPHLKILDLRDNKITKIPDEISLLKNLIRLDLTNNSIGNLPLSLAALAHLVSLQIGGNPIKSIRRDILQCGTTRILRTLRERARAVDKQQRLSQGDTVSLESSSSTATFVQNSSDKMGADGLNSPRRPAGGCDEDATFPDKYKMRNTHTLNVTMQYLATVPDEVFQTAAEEHVSCVDFSKNRLERLPDALQLLKGSASELVFANNLLTTAPAFLSQFTRLTLLNLSCNQLTDLPKEMSVLNTLRELNICNNRFDHIPTCLYQTQNLEILLASDNRIKHIDATPDGLGALKRLAILDLRNNNIEQVPPVLGNLTHIGTLELIGNPFRQPRHQILTKGTEAIMSYLRDRIPV</sequence>
<organism evidence="5">
    <name type="scientific">Ceratitis capitata</name>
    <name type="common">Mediterranean fruit fly</name>
    <name type="synonym">Tephritis capitata</name>
    <dbReference type="NCBI Taxonomy" id="7213"/>
    <lineage>
        <taxon>Eukaryota</taxon>
        <taxon>Metazoa</taxon>
        <taxon>Ecdysozoa</taxon>
        <taxon>Arthropoda</taxon>
        <taxon>Hexapoda</taxon>
        <taxon>Insecta</taxon>
        <taxon>Pterygota</taxon>
        <taxon>Neoptera</taxon>
        <taxon>Endopterygota</taxon>
        <taxon>Diptera</taxon>
        <taxon>Brachycera</taxon>
        <taxon>Muscomorpha</taxon>
        <taxon>Tephritoidea</taxon>
        <taxon>Tephritidae</taxon>
        <taxon>Ceratitis</taxon>
        <taxon>Ceratitis</taxon>
    </lineage>
</organism>
<feature type="domain" description="Disease resistance R13L4/SHOC-2-like LRR" evidence="4">
    <location>
        <begin position="397"/>
        <end position="486"/>
    </location>
</feature>
<dbReference type="SMART" id="SM00369">
    <property type="entry name" value="LRR_TYP"/>
    <property type="match status" value="15"/>
</dbReference>
<dbReference type="PRINTS" id="PR00019">
    <property type="entry name" value="LEURICHRPT"/>
</dbReference>
<dbReference type="InterPro" id="IPR055414">
    <property type="entry name" value="LRR_R13L4/SHOC2-like"/>
</dbReference>
<dbReference type="InterPro" id="IPR003591">
    <property type="entry name" value="Leu-rich_rpt_typical-subtyp"/>
</dbReference>
<dbReference type="Pfam" id="PF13855">
    <property type="entry name" value="LRR_8"/>
    <property type="match status" value="3"/>
</dbReference>
<dbReference type="SMART" id="SM00365">
    <property type="entry name" value="LRR_SD22"/>
    <property type="match status" value="8"/>
</dbReference>
<dbReference type="FunFam" id="3.80.10.10:FF:000116">
    <property type="entry name" value="Leucine-rich repeat-containing protein 40"/>
    <property type="match status" value="1"/>
</dbReference>
<dbReference type="InterPro" id="IPR001611">
    <property type="entry name" value="Leu-rich_rpt"/>
</dbReference>
<dbReference type="PROSITE" id="PS51450">
    <property type="entry name" value="LRR"/>
    <property type="match status" value="6"/>
</dbReference>
<dbReference type="AlphaFoldDB" id="W8BRL4"/>
<evidence type="ECO:0000259" key="4">
    <source>
        <dbReference type="Pfam" id="PF23598"/>
    </source>
</evidence>
<dbReference type="FunFam" id="3.80.10.10:FF:000193">
    <property type="entry name" value="Leucine-rich repeat-containing protein 40"/>
    <property type="match status" value="1"/>
</dbReference>
<dbReference type="KEGG" id="ccat:101460524"/>
<dbReference type="CTD" id="41677"/>
<gene>
    <name evidence="5" type="primary">LRC40</name>
</gene>
<feature type="compositionally biased region" description="Polar residues" evidence="3">
    <location>
        <begin position="123"/>
        <end position="140"/>
    </location>
</feature>
<dbReference type="FunFam" id="3.80.10.10:FF:000923">
    <property type="entry name" value="Flyers-cup, isoform F"/>
    <property type="match status" value="1"/>
</dbReference>
<dbReference type="SMART" id="SM00364">
    <property type="entry name" value="LRR_BAC"/>
    <property type="match status" value="12"/>
</dbReference>
<keyword evidence="1" id="KW-0433">Leucine-rich repeat</keyword>
<evidence type="ECO:0000256" key="3">
    <source>
        <dbReference type="SAM" id="MobiDB-lite"/>
    </source>
</evidence>
<dbReference type="SUPFAM" id="SSF52058">
    <property type="entry name" value="L domain-like"/>
    <property type="match status" value="2"/>
</dbReference>
<name>W8BRL4_CERCA</name>
<reference evidence="5" key="1">
    <citation type="submission" date="2013-07" db="EMBL/GenBank/DDBJ databases">
        <authorList>
            <person name="Geib S."/>
        </authorList>
    </citation>
    <scope>NUCLEOTIDE SEQUENCE</scope>
</reference>
<dbReference type="GeneID" id="101460524"/>
<dbReference type="Pfam" id="PF00560">
    <property type="entry name" value="LRR_1"/>
    <property type="match status" value="2"/>
</dbReference>
<dbReference type="GO" id="GO:0005737">
    <property type="term" value="C:cytoplasm"/>
    <property type="evidence" value="ECO:0007669"/>
    <property type="project" value="TreeGrafter"/>
</dbReference>